<reference evidence="1" key="1">
    <citation type="journal article" date="2014" name="Front. Microbiol.">
        <title>High frequency of phylogenetically diverse reductive dehalogenase-homologous genes in deep subseafloor sedimentary metagenomes.</title>
        <authorList>
            <person name="Kawai M."/>
            <person name="Futagami T."/>
            <person name="Toyoda A."/>
            <person name="Takaki Y."/>
            <person name="Nishi S."/>
            <person name="Hori S."/>
            <person name="Arai W."/>
            <person name="Tsubouchi T."/>
            <person name="Morono Y."/>
            <person name="Uchiyama I."/>
            <person name="Ito T."/>
            <person name="Fujiyama A."/>
            <person name="Inagaki F."/>
            <person name="Takami H."/>
        </authorList>
    </citation>
    <scope>NUCLEOTIDE SEQUENCE</scope>
    <source>
        <strain evidence="1">Expedition CK06-06</strain>
    </source>
</reference>
<protein>
    <submittedName>
        <fullName evidence="1">Uncharacterized protein</fullName>
    </submittedName>
</protein>
<evidence type="ECO:0000313" key="1">
    <source>
        <dbReference type="EMBL" id="GAG01066.1"/>
    </source>
</evidence>
<comment type="caution">
    <text evidence="1">The sequence shown here is derived from an EMBL/GenBank/DDBJ whole genome shotgun (WGS) entry which is preliminary data.</text>
</comment>
<dbReference type="AlphaFoldDB" id="X0VKJ0"/>
<gene>
    <name evidence="1" type="ORF">S01H1_35981</name>
</gene>
<proteinExistence type="predicted"/>
<feature type="non-terminal residue" evidence="1">
    <location>
        <position position="49"/>
    </location>
</feature>
<organism evidence="1">
    <name type="scientific">marine sediment metagenome</name>
    <dbReference type="NCBI Taxonomy" id="412755"/>
    <lineage>
        <taxon>unclassified sequences</taxon>
        <taxon>metagenomes</taxon>
        <taxon>ecological metagenomes</taxon>
    </lineage>
</organism>
<accession>X0VKJ0</accession>
<sequence>MIDMAKLRVGDKVHYQPAHYGNEKWENGIVKEIRDHTTDGLWVVYNCAG</sequence>
<dbReference type="EMBL" id="BARS01022509">
    <property type="protein sequence ID" value="GAG01066.1"/>
    <property type="molecule type" value="Genomic_DNA"/>
</dbReference>
<name>X0VKJ0_9ZZZZ</name>